<proteinExistence type="predicted"/>
<name>A0A1I2IQU2_9BACT</name>
<dbReference type="Proteomes" id="UP000199400">
    <property type="component" value="Unassembled WGS sequence"/>
</dbReference>
<reference evidence="2" key="1">
    <citation type="submission" date="2016-10" db="EMBL/GenBank/DDBJ databases">
        <authorList>
            <person name="Varghese N."/>
            <person name="Submissions S."/>
        </authorList>
    </citation>
    <scope>NUCLEOTIDE SEQUENCE [LARGE SCALE GENOMIC DNA]</scope>
    <source>
        <strain evidence="2">ATCC 25963</strain>
    </source>
</reference>
<evidence type="ECO:0000313" key="2">
    <source>
        <dbReference type="Proteomes" id="UP000199400"/>
    </source>
</evidence>
<organism evidence="1 2">
    <name type="scientific">Nannocystis exedens</name>
    <dbReference type="NCBI Taxonomy" id="54"/>
    <lineage>
        <taxon>Bacteria</taxon>
        <taxon>Pseudomonadati</taxon>
        <taxon>Myxococcota</taxon>
        <taxon>Polyangia</taxon>
        <taxon>Nannocystales</taxon>
        <taxon>Nannocystaceae</taxon>
        <taxon>Nannocystis</taxon>
    </lineage>
</organism>
<dbReference type="STRING" id="54.SAMN02745121_08914"/>
<dbReference type="EMBL" id="FOMX01000078">
    <property type="protein sequence ID" value="SFF44685.1"/>
    <property type="molecule type" value="Genomic_DNA"/>
</dbReference>
<accession>A0A1I2IQU2</accession>
<gene>
    <name evidence="1" type="ORF">SAMN02745121_08914</name>
</gene>
<sequence>MTFARATAEGFGLVRRLGNVITPALMVLFSRMPIRLLASLLWSISRSPAIRKSGAAGFGEPRTLIDAMLAAAAPHELPALRAIRP</sequence>
<dbReference type="OrthoDB" id="9793586at2"/>
<keyword evidence="2" id="KW-1185">Reference proteome</keyword>
<dbReference type="RefSeq" id="WP_143141536.1">
    <property type="nucleotide sequence ID" value="NZ_FOMX01000078.1"/>
</dbReference>
<evidence type="ECO:0000313" key="1">
    <source>
        <dbReference type="EMBL" id="SFF44685.1"/>
    </source>
</evidence>
<protein>
    <submittedName>
        <fullName evidence="1">2-dehydropantoate 2-reductase</fullName>
    </submittedName>
</protein>
<dbReference type="AlphaFoldDB" id="A0A1I2IQU2"/>